<evidence type="ECO:0000313" key="5">
    <source>
        <dbReference type="Proteomes" id="UP000677054"/>
    </source>
</evidence>
<dbReference type="InterPro" id="IPR057852">
    <property type="entry name" value="Beta-prop_WDR11_1st"/>
</dbReference>
<dbReference type="PANTHER" id="PTHR14593:SF5">
    <property type="entry name" value="WD REPEAT-CONTAINING PROTEIN 11"/>
    <property type="match status" value="1"/>
</dbReference>
<protein>
    <recommendedName>
        <fullName evidence="6">WD repeat-containing protein 11</fullName>
    </recommendedName>
</protein>
<dbReference type="SMART" id="SM00320">
    <property type="entry name" value="WD40"/>
    <property type="match status" value="5"/>
</dbReference>
<dbReference type="Gene3D" id="2.130.10.10">
    <property type="entry name" value="YVTN repeat-like/Quinoprotein amine dehydrogenase"/>
    <property type="match status" value="3"/>
</dbReference>
<dbReference type="PANTHER" id="PTHR14593">
    <property type="entry name" value="WD REPEAT-CONTAINING PROTEIN 11"/>
    <property type="match status" value="1"/>
</dbReference>
<dbReference type="InterPro" id="IPR057853">
    <property type="entry name" value="Beta-prop_WDR11_2nd"/>
</dbReference>
<evidence type="ECO:0000259" key="1">
    <source>
        <dbReference type="Pfam" id="PF23751"/>
    </source>
</evidence>
<accession>A0A7R8XI85</accession>
<reference evidence="4" key="1">
    <citation type="submission" date="2020-11" db="EMBL/GenBank/DDBJ databases">
        <authorList>
            <person name="Tran Van P."/>
        </authorList>
    </citation>
    <scope>NUCLEOTIDE SEQUENCE</scope>
</reference>
<evidence type="ECO:0000259" key="3">
    <source>
        <dbReference type="Pfam" id="PF23753"/>
    </source>
</evidence>
<keyword evidence="5" id="KW-1185">Reference proteome</keyword>
<gene>
    <name evidence="4" type="ORF">DSTB1V02_LOCUS7523</name>
</gene>
<dbReference type="Pfam" id="PF23752">
    <property type="entry name" value="Beta-prop_WDR11_2nd"/>
    <property type="match status" value="1"/>
</dbReference>
<evidence type="ECO:0000313" key="4">
    <source>
        <dbReference type="EMBL" id="CAD7247698.1"/>
    </source>
</evidence>
<dbReference type="InterPro" id="IPR039694">
    <property type="entry name" value="WDR11"/>
</dbReference>
<organism evidence="4">
    <name type="scientific">Darwinula stevensoni</name>
    <dbReference type="NCBI Taxonomy" id="69355"/>
    <lineage>
        <taxon>Eukaryota</taxon>
        <taxon>Metazoa</taxon>
        <taxon>Ecdysozoa</taxon>
        <taxon>Arthropoda</taxon>
        <taxon>Crustacea</taxon>
        <taxon>Oligostraca</taxon>
        <taxon>Ostracoda</taxon>
        <taxon>Podocopa</taxon>
        <taxon>Podocopida</taxon>
        <taxon>Darwinulocopina</taxon>
        <taxon>Darwinuloidea</taxon>
        <taxon>Darwinulidae</taxon>
        <taxon>Darwinula</taxon>
    </lineage>
</organism>
<evidence type="ECO:0008006" key="6">
    <source>
        <dbReference type="Google" id="ProtNLM"/>
    </source>
</evidence>
<feature type="domain" description="WDR11 second beta-propeller" evidence="2">
    <location>
        <begin position="432"/>
        <end position="578"/>
    </location>
</feature>
<name>A0A7R8XI85_9CRUS</name>
<evidence type="ECO:0000259" key="2">
    <source>
        <dbReference type="Pfam" id="PF23752"/>
    </source>
</evidence>
<dbReference type="InterPro" id="IPR015943">
    <property type="entry name" value="WD40/YVTN_repeat-like_dom_sf"/>
</dbReference>
<dbReference type="InterPro" id="IPR001680">
    <property type="entry name" value="WD40_rpt"/>
</dbReference>
<dbReference type="InterPro" id="IPR057854">
    <property type="entry name" value="TPR_WDR11"/>
</dbReference>
<dbReference type="Pfam" id="PF23751">
    <property type="entry name" value="Beta-prop_WDR11_1st"/>
    <property type="match status" value="1"/>
</dbReference>
<dbReference type="AlphaFoldDB" id="A0A7R8XI85"/>
<dbReference type="GO" id="GO:0005737">
    <property type="term" value="C:cytoplasm"/>
    <property type="evidence" value="ECO:0007669"/>
    <property type="project" value="TreeGrafter"/>
</dbReference>
<dbReference type="EMBL" id="CAJPEV010001545">
    <property type="protein sequence ID" value="CAG0893224.1"/>
    <property type="molecule type" value="Genomic_DNA"/>
</dbReference>
<dbReference type="OrthoDB" id="1291858at2759"/>
<dbReference type="SUPFAM" id="SSF50978">
    <property type="entry name" value="WD40 repeat-like"/>
    <property type="match status" value="2"/>
</dbReference>
<dbReference type="Pfam" id="PF23753">
    <property type="entry name" value="TPR_WDR11"/>
    <property type="match status" value="1"/>
</dbReference>
<proteinExistence type="predicted"/>
<dbReference type="InterPro" id="IPR036322">
    <property type="entry name" value="WD40_repeat_dom_sf"/>
</dbReference>
<dbReference type="EMBL" id="LR901062">
    <property type="protein sequence ID" value="CAD7247698.1"/>
    <property type="molecule type" value="Genomic_DNA"/>
</dbReference>
<dbReference type="Proteomes" id="UP000677054">
    <property type="component" value="Unassembled WGS sequence"/>
</dbReference>
<sequence>MSSESGEKETLNKLGVHVPPVPAKCLPGPVHHHNRKAIDWGPHGLLAYGCQFLAVIVDPVSLQHVQCLDRHRSHVTQVRWQMNQRNQSLKSRGILASSDMNGRVIVWDVVTGVPRHSFKEGDKPVLDLRWIPSGNNAENYLAALHPPYSLVVWNMETGGKLWKKVYTEQLLSFGFDPFDSTRIAFLCQDSAILLVEDFTLAKVPSGNGRKFSIAASHHPCLSPSTPTFDSGEKKHRASVILKRKMLELVTGESKPRGSEDGDNGECIQILWHQSIRHFLLLVYPREILVLDLLLHLTISVIPIEVTSSSIMQVLFYELRGQSEVIRSSRTQKPFSCAVHPINETQVTLLFSNGVLLVSELAHKNSMPSRNSPVSIHDISCSITTHSSPALVVDKTCHPYHIAQVGVVAGIASPIMVIRMCPPMTYKNWKAYRPYLAVGTHQGSVVIVNVSTGVLEREFSIHQSCVRGIEWTGLDSFLSFAYGSTLLESPSSGVSSNGLVDNELVHVQLVTGETRCLRSDVGHEEPIQMIRVSHLKLYFVIAFREKAMEIWSLESMVLLKRVNSKLKGITSLEWSPMRLVLPSASNSHKDAAKDNPVSPGPGEEHFLYTDASGNLLLGGFDQKRIHYRNLGDDPTLKNAHCMAWKSEFVAWGFADSNLLVYNIESSSFASFNLSKDITGPIRRLRFGPGKGNYRLLILHSDSVTIWDLALKKVLSTLNSPRDMVRILDVDWATSEKPVLLTADSCIRIMDITLEFSTSPLDPVSHPVLLPPKLYLALESLLQFQAWREKYSFQLEPCEDGLHGTQLSALQRQLNLLDEEIKTKLKNPEASIPDRCLVAAKCLGDLWGIDFWTIVNYSLARETKPLEKAERGMSTSYDIFLENELYKELQLLRLSLEETRALVTTEYLDQVIKQAIILGETEKAMQLLLHSDPLQKEFHTDMLRACLISSLKGNPDSEGIVKLAAANLIANGLLGEGVELLILVGKILDACDYLKSSGEWDQAVRVTKSNLSDVKSRDLLCKWAEFLKAQMYKDRAVLLYVSIGEWEKAISALHEMGLDSKAVLLYLACANMNVLKCPDVDLDGALKKSVLVSYGTYLEDLGLAEAGKYCLETLLQAKAS</sequence>
<feature type="domain" description="WDR11 TPR" evidence="3">
    <location>
        <begin position="901"/>
        <end position="1072"/>
    </location>
</feature>
<feature type="domain" description="WDR11 first beta-propeller" evidence="1">
    <location>
        <begin position="28"/>
        <end position="187"/>
    </location>
</feature>